<reference evidence="7" key="1">
    <citation type="submission" date="2024-05" db="EMBL/GenBank/DDBJ databases">
        <title>Pontimicrobium maritimus sp. nov., isolated form sea water.</title>
        <authorList>
            <person name="Muhammad N."/>
            <person name="Vuong T.Q."/>
            <person name="Han H.L."/>
            <person name="Kim S.-G."/>
        </authorList>
    </citation>
    <scope>NUCLEOTIDE SEQUENCE</scope>
    <source>
        <strain evidence="7">SW4</strain>
    </source>
</reference>
<dbReference type="InterPro" id="IPR017039">
    <property type="entry name" value="Virul_fac_BrkB"/>
</dbReference>
<accession>A0AAU7BVF7</accession>
<keyword evidence="3 6" id="KW-0812">Transmembrane</keyword>
<dbReference type="NCBIfam" id="TIGR00765">
    <property type="entry name" value="yihY_not_rbn"/>
    <property type="match status" value="1"/>
</dbReference>
<dbReference type="EMBL" id="CP157199">
    <property type="protein sequence ID" value="XBG62299.1"/>
    <property type="molecule type" value="Genomic_DNA"/>
</dbReference>
<proteinExistence type="predicted"/>
<evidence type="ECO:0000256" key="3">
    <source>
        <dbReference type="ARBA" id="ARBA00022692"/>
    </source>
</evidence>
<evidence type="ECO:0000256" key="6">
    <source>
        <dbReference type="SAM" id="Phobius"/>
    </source>
</evidence>
<evidence type="ECO:0000256" key="5">
    <source>
        <dbReference type="ARBA" id="ARBA00023136"/>
    </source>
</evidence>
<feature type="transmembrane region" description="Helical" evidence="6">
    <location>
        <begin position="213"/>
        <end position="234"/>
    </location>
</feature>
<keyword evidence="2" id="KW-1003">Cell membrane</keyword>
<feature type="transmembrane region" description="Helical" evidence="6">
    <location>
        <begin position="278"/>
        <end position="302"/>
    </location>
</feature>
<feature type="transmembrane region" description="Helical" evidence="6">
    <location>
        <begin position="120"/>
        <end position="141"/>
    </location>
</feature>
<feature type="transmembrane region" description="Helical" evidence="6">
    <location>
        <begin position="161"/>
        <end position="184"/>
    </location>
</feature>
<gene>
    <name evidence="7" type="ORF">ABGB03_05190</name>
</gene>
<dbReference type="PANTHER" id="PTHR30213:SF0">
    <property type="entry name" value="UPF0761 MEMBRANE PROTEIN YIHY"/>
    <property type="match status" value="1"/>
</dbReference>
<organism evidence="7">
    <name type="scientific">Pontimicrobium sp. SW4</name>
    <dbReference type="NCBI Taxonomy" id="3153519"/>
    <lineage>
        <taxon>Bacteria</taxon>
        <taxon>Pseudomonadati</taxon>
        <taxon>Bacteroidota</taxon>
        <taxon>Flavobacteriia</taxon>
        <taxon>Flavobacteriales</taxon>
        <taxon>Flavobacteriaceae</taxon>
        <taxon>Pontimicrobium</taxon>
    </lineage>
</organism>
<protein>
    <submittedName>
        <fullName evidence="7">YihY/virulence factor BrkB family protein</fullName>
    </submittedName>
</protein>
<feature type="transmembrane region" description="Helical" evidence="6">
    <location>
        <begin position="57"/>
        <end position="80"/>
    </location>
</feature>
<evidence type="ECO:0000256" key="4">
    <source>
        <dbReference type="ARBA" id="ARBA00022989"/>
    </source>
</evidence>
<dbReference type="AlphaFoldDB" id="A0AAU7BVF7"/>
<keyword evidence="4 6" id="KW-1133">Transmembrane helix</keyword>
<dbReference type="PANTHER" id="PTHR30213">
    <property type="entry name" value="INNER MEMBRANE PROTEIN YHJD"/>
    <property type="match status" value="1"/>
</dbReference>
<keyword evidence="5 6" id="KW-0472">Membrane</keyword>
<dbReference type="RefSeq" id="WP_347925424.1">
    <property type="nucleotide sequence ID" value="NZ_CP157199.1"/>
</dbReference>
<evidence type="ECO:0000256" key="1">
    <source>
        <dbReference type="ARBA" id="ARBA00004651"/>
    </source>
</evidence>
<evidence type="ECO:0000313" key="7">
    <source>
        <dbReference type="EMBL" id="XBG62299.1"/>
    </source>
</evidence>
<name>A0AAU7BVF7_9FLAO</name>
<evidence type="ECO:0000256" key="2">
    <source>
        <dbReference type="ARBA" id="ARBA00022475"/>
    </source>
</evidence>
<dbReference type="Pfam" id="PF03631">
    <property type="entry name" value="Virul_fac_BrkB"/>
    <property type="match status" value="1"/>
</dbReference>
<dbReference type="PIRSF" id="PIRSF035875">
    <property type="entry name" value="RNase_BN"/>
    <property type="match status" value="1"/>
</dbReference>
<feature type="transmembrane region" description="Helical" evidence="6">
    <location>
        <begin position="246"/>
        <end position="266"/>
    </location>
</feature>
<dbReference type="GO" id="GO:0005886">
    <property type="term" value="C:plasma membrane"/>
    <property type="evidence" value="ECO:0007669"/>
    <property type="project" value="UniProtKB-SubCell"/>
</dbReference>
<sequence length="313" mass="35677">MTKHIEERLDKIPVINWVVRLLKNIKLPGFEGLSIYDLLEMYTIGIVQGALTTRASAIAFSFFTAIFPFLLFIIILIPIIPFENFQKEFLEFLNSFLPPQTSEFFNDNIFNNISVNKQGGLLSTVFLLSLLLMANGVNAVFSGFEHSYHQQLTRNVFKQYLYALGVAIILAVLLIVTVGVFGYFQISIVTPLYESISGKEIDSSNSGLFWVQFVKYAFFILMIYIATATLYYFGTKEGRHSKFFSIGALFTTLLILLTSYLFGVYIENFSKYNELYGSIGALLILLFYLWLNSNILLLGYELNASLQQLKRKV</sequence>
<comment type="subcellular location">
    <subcellularLocation>
        <location evidence="1">Cell membrane</location>
        <topology evidence="1">Multi-pass membrane protein</topology>
    </subcellularLocation>
</comment>